<dbReference type="RefSeq" id="WP_193942391.1">
    <property type="nucleotide sequence ID" value="NZ_JADEWB010000029.1"/>
</dbReference>
<keyword evidence="2" id="KW-1185">Reference proteome</keyword>
<evidence type="ECO:0000313" key="2">
    <source>
        <dbReference type="Proteomes" id="UP000606776"/>
    </source>
</evidence>
<protein>
    <submittedName>
        <fullName evidence="1">Uncharacterized protein</fullName>
    </submittedName>
</protein>
<reference evidence="1 2" key="1">
    <citation type="submission" date="2020-10" db="EMBL/GenBank/DDBJ databases">
        <authorList>
            <person name="Castelo-Branco R."/>
            <person name="Eusebio N."/>
            <person name="Adriana R."/>
            <person name="Vieira A."/>
            <person name="Brugerolle De Fraissinette N."/>
            <person name="Rezende De Castro R."/>
            <person name="Schneider M.P."/>
            <person name="Vasconcelos V."/>
            <person name="Leao P.N."/>
        </authorList>
    </citation>
    <scope>NUCLEOTIDE SEQUENCE [LARGE SCALE GENOMIC DNA]</scope>
    <source>
        <strain evidence="1 2">LEGE 00250</strain>
    </source>
</reference>
<proteinExistence type="predicted"/>
<organism evidence="1 2">
    <name type="scientific">Sphaerospermopsis aphanizomenoides LEGE 00250</name>
    <dbReference type="NCBI Taxonomy" id="2777972"/>
    <lineage>
        <taxon>Bacteria</taxon>
        <taxon>Bacillati</taxon>
        <taxon>Cyanobacteriota</taxon>
        <taxon>Cyanophyceae</taxon>
        <taxon>Nostocales</taxon>
        <taxon>Aphanizomenonaceae</taxon>
        <taxon>Sphaerospermopsis</taxon>
        <taxon>Sphaerospermopsis aphanizomenoides</taxon>
    </lineage>
</organism>
<sequence>MSIIKPPTAIDFDPAIVAKDKDDQPILMIDVRFSAMYASPELNILKMEKYQNIPFLMFANSDVIRIFKSPNFAEVARLDTKKILGFYSPKSIEGIIYQFTLITLLQSWLRDLDYHWKSENPPYIEEMKEIGLFALLDDITTEELQLL</sequence>
<comment type="caution">
    <text evidence="1">The sequence shown here is derived from an EMBL/GenBank/DDBJ whole genome shotgun (WGS) entry which is preliminary data.</text>
</comment>
<dbReference type="EMBL" id="JADEWB010000029">
    <property type="protein sequence ID" value="MBE9235943.1"/>
    <property type="molecule type" value="Genomic_DNA"/>
</dbReference>
<accession>A0ABR9VBU8</accession>
<dbReference type="Proteomes" id="UP000606776">
    <property type="component" value="Unassembled WGS sequence"/>
</dbReference>
<evidence type="ECO:0000313" key="1">
    <source>
        <dbReference type="EMBL" id="MBE9235943.1"/>
    </source>
</evidence>
<name>A0ABR9VBU8_9CYAN</name>
<gene>
    <name evidence="1" type="ORF">IQ227_07840</name>
</gene>